<gene>
    <name evidence="1" type="ORF">MML48_9g00014464</name>
</gene>
<reference evidence="1" key="1">
    <citation type="submission" date="2022-04" db="EMBL/GenBank/DDBJ databases">
        <title>Chromosome-scale genome assembly of Holotrichia oblita Faldermann.</title>
        <authorList>
            <person name="Rongchong L."/>
        </authorList>
    </citation>
    <scope>NUCLEOTIDE SEQUENCE</scope>
    <source>
        <strain evidence="1">81SQS9</strain>
    </source>
</reference>
<accession>A0ACB9SSH3</accession>
<name>A0ACB9SSH3_HOLOL</name>
<dbReference type="EMBL" id="CM043023">
    <property type="protein sequence ID" value="KAI4455090.1"/>
    <property type="molecule type" value="Genomic_DNA"/>
</dbReference>
<organism evidence="1 2">
    <name type="scientific">Holotrichia oblita</name>
    <name type="common">Chafer beetle</name>
    <dbReference type="NCBI Taxonomy" id="644536"/>
    <lineage>
        <taxon>Eukaryota</taxon>
        <taxon>Metazoa</taxon>
        <taxon>Ecdysozoa</taxon>
        <taxon>Arthropoda</taxon>
        <taxon>Hexapoda</taxon>
        <taxon>Insecta</taxon>
        <taxon>Pterygota</taxon>
        <taxon>Neoptera</taxon>
        <taxon>Endopterygota</taxon>
        <taxon>Coleoptera</taxon>
        <taxon>Polyphaga</taxon>
        <taxon>Scarabaeiformia</taxon>
        <taxon>Scarabaeidae</taxon>
        <taxon>Melolonthinae</taxon>
        <taxon>Holotrichia</taxon>
    </lineage>
</organism>
<evidence type="ECO:0000313" key="2">
    <source>
        <dbReference type="Proteomes" id="UP001056778"/>
    </source>
</evidence>
<keyword evidence="2" id="KW-1185">Reference proteome</keyword>
<sequence>MTNKIAIVTGASSGIGAATVKVLVKNGYKVVGLARRIARLDALSQELKSESGKLFPLKTDITKEADIKYAFVWTDTNVGPVSLLVNNAGIAKPTNIINGTTSDFKIVFDTNVIGLTIACREAINMMLTNKVDNGLIININSIAGHFVPTLPLKNVYPASKYAVTALTETLRQELINLESTIRVTSISPGYVDTEIVKVNGFLEYEDIAAIEKVAPRLHAKDVADAILYVASTPSHVQITELTIRPVGEAV</sequence>
<dbReference type="Proteomes" id="UP001056778">
    <property type="component" value="Chromosome 9"/>
</dbReference>
<proteinExistence type="predicted"/>
<protein>
    <submittedName>
        <fullName evidence="1">Dehydrogenase/reductase sdr family member 11</fullName>
    </submittedName>
</protein>
<comment type="caution">
    <text evidence="1">The sequence shown here is derived from an EMBL/GenBank/DDBJ whole genome shotgun (WGS) entry which is preliminary data.</text>
</comment>
<evidence type="ECO:0000313" key="1">
    <source>
        <dbReference type="EMBL" id="KAI4455090.1"/>
    </source>
</evidence>